<evidence type="ECO:0000256" key="1">
    <source>
        <dbReference type="ARBA" id="ARBA00022691"/>
    </source>
</evidence>
<protein>
    <recommendedName>
        <fullName evidence="5">Radical SAM core domain-containing protein</fullName>
    </recommendedName>
</protein>
<evidence type="ECO:0000259" key="5">
    <source>
        <dbReference type="PROSITE" id="PS51918"/>
    </source>
</evidence>
<dbReference type="Pfam" id="PF04055">
    <property type="entry name" value="Radical_SAM"/>
    <property type="match status" value="1"/>
</dbReference>
<proteinExistence type="predicted"/>
<evidence type="ECO:0000256" key="2">
    <source>
        <dbReference type="ARBA" id="ARBA00022723"/>
    </source>
</evidence>
<dbReference type="EMBL" id="LBQB01000004">
    <property type="protein sequence ID" value="KKP69622.1"/>
    <property type="molecule type" value="Genomic_DNA"/>
</dbReference>
<evidence type="ECO:0000313" key="6">
    <source>
        <dbReference type="EMBL" id="KKP69622.1"/>
    </source>
</evidence>
<dbReference type="GO" id="GO:0003824">
    <property type="term" value="F:catalytic activity"/>
    <property type="evidence" value="ECO:0007669"/>
    <property type="project" value="InterPro"/>
</dbReference>
<name>A0A0G0EQN0_UNCC3</name>
<dbReference type="InterPro" id="IPR023885">
    <property type="entry name" value="4Fe4S-binding_SPASM_dom"/>
</dbReference>
<dbReference type="CDD" id="cd01335">
    <property type="entry name" value="Radical_SAM"/>
    <property type="match status" value="1"/>
</dbReference>
<comment type="caution">
    <text evidence="6">The sequence shown here is derived from an EMBL/GenBank/DDBJ whole genome shotgun (WGS) entry which is preliminary data.</text>
</comment>
<dbReference type="InterPro" id="IPR050377">
    <property type="entry name" value="Radical_SAM_PqqE_MftC-like"/>
</dbReference>
<reference evidence="6 7" key="1">
    <citation type="journal article" date="2015" name="Nature">
        <title>rRNA introns, odd ribosomes, and small enigmatic genomes across a large radiation of phyla.</title>
        <authorList>
            <person name="Brown C.T."/>
            <person name="Hug L.A."/>
            <person name="Thomas B.C."/>
            <person name="Sharon I."/>
            <person name="Castelle C.J."/>
            <person name="Singh A."/>
            <person name="Wilkins M.J."/>
            <person name="Williams K.H."/>
            <person name="Banfield J.F."/>
        </authorList>
    </citation>
    <scope>NUCLEOTIDE SEQUENCE [LARGE SCALE GENOMIC DNA]</scope>
</reference>
<keyword evidence="1" id="KW-0949">S-adenosyl-L-methionine</keyword>
<sequence>MINIPSLWYRNNIIYDPFSGQEWDISPEGFKFFQSLVKGEKTFSSLDDQEKEFVKYLKEEGLILSAKKNVTWILTLKCSLNCKHCYQNLNPLEKSISLEQSRIILQRLLDWGIEHITFSGGDVFLSPHFFEILHTIEKSQQNITVSILTNGYLLATNQIIQKEILKFKKWKPIFQFSLYSDKENVHEEITGIKGSFARTIKSIKFLKNNNFQVLINNVLMKSNFKDRNSLIDFITKELQIPLENINFDTLIFPFVGQKNKEVLQYSLSGDQLQQLLKEEVFEALPVKYLHYARSCTGADTRIAISPKGELFPCNMVQDVLGNVLEESIENILKKGIKALSFKNYKNSVCVNCRTKFCKKCMAFTKREKFDRIYCQYVKIMDKEIQKRIKRLEDQGFQKLT</sequence>
<dbReference type="SFLD" id="SFLDG01386">
    <property type="entry name" value="main_SPASM_domain-containing"/>
    <property type="match status" value="1"/>
</dbReference>
<organism evidence="6 7">
    <name type="scientific">candidate division CPR3 bacterium GW2011_GWF2_35_18</name>
    <dbReference type="NCBI Taxonomy" id="1618350"/>
    <lineage>
        <taxon>Bacteria</taxon>
        <taxon>Bacteria division CPR3</taxon>
    </lineage>
</organism>
<keyword evidence="2" id="KW-0479">Metal-binding</keyword>
<dbReference type="STRING" id="1618350.UR67_C0004G0019"/>
<dbReference type="PROSITE" id="PS51918">
    <property type="entry name" value="RADICAL_SAM"/>
    <property type="match status" value="1"/>
</dbReference>
<dbReference type="Pfam" id="PF13186">
    <property type="entry name" value="SPASM"/>
    <property type="match status" value="1"/>
</dbReference>
<keyword evidence="4" id="KW-0411">Iron-sulfur</keyword>
<dbReference type="InterPro" id="IPR013785">
    <property type="entry name" value="Aldolase_TIM"/>
</dbReference>
<dbReference type="AlphaFoldDB" id="A0A0G0EQN0"/>
<dbReference type="InterPro" id="IPR058240">
    <property type="entry name" value="rSAM_sf"/>
</dbReference>
<feature type="domain" description="Radical SAM core" evidence="5">
    <location>
        <begin position="64"/>
        <end position="282"/>
    </location>
</feature>
<dbReference type="GO" id="GO:0046872">
    <property type="term" value="F:metal ion binding"/>
    <property type="evidence" value="ECO:0007669"/>
    <property type="project" value="UniProtKB-KW"/>
</dbReference>
<dbReference type="SFLD" id="SFLDG01067">
    <property type="entry name" value="SPASM/twitch_domain_containing"/>
    <property type="match status" value="1"/>
</dbReference>
<dbReference type="Proteomes" id="UP000034581">
    <property type="component" value="Unassembled WGS sequence"/>
</dbReference>
<dbReference type="SFLD" id="SFLDS00029">
    <property type="entry name" value="Radical_SAM"/>
    <property type="match status" value="1"/>
</dbReference>
<dbReference type="PANTHER" id="PTHR11228">
    <property type="entry name" value="RADICAL SAM DOMAIN PROTEIN"/>
    <property type="match status" value="1"/>
</dbReference>
<dbReference type="PANTHER" id="PTHR11228:SF7">
    <property type="entry name" value="PQQA PEPTIDE CYCLASE"/>
    <property type="match status" value="1"/>
</dbReference>
<evidence type="ECO:0000313" key="7">
    <source>
        <dbReference type="Proteomes" id="UP000034581"/>
    </source>
</evidence>
<keyword evidence="3" id="KW-0408">Iron</keyword>
<dbReference type="SUPFAM" id="SSF102114">
    <property type="entry name" value="Radical SAM enzymes"/>
    <property type="match status" value="1"/>
</dbReference>
<dbReference type="GO" id="GO:0051536">
    <property type="term" value="F:iron-sulfur cluster binding"/>
    <property type="evidence" value="ECO:0007669"/>
    <property type="project" value="UniProtKB-KW"/>
</dbReference>
<evidence type="ECO:0000256" key="3">
    <source>
        <dbReference type="ARBA" id="ARBA00023004"/>
    </source>
</evidence>
<dbReference type="InterPro" id="IPR007197">
    <property type="entry name" value="rSAM"/>
</dbReference>
<dbReference type="CDD" id="cd21109">
    <property type="entry name" value="SPASM"/>
    <property type="match status" value="1"/>
</dbReference>
<dbReference type="Gene3D" id="3.20.20.70">
    <property type="entry name" value="Aldolase class I"/>
    <property type="match status" value="1"/>
</dbReference>
<accession>A0A0G0EQN0</accession>
<evidence type="ECO:0000256" key="4">
    <source>
        <dbReference type="ARBA" id="ARBA00023014"/>
    </source>
</evidence>
<gene>
    <name evidence="6" type="ORF">UR67_C0004G0019</name>
</gene>